<comment type="caution">
    <text evidence="2">The sequence shown here is derived from an EMBL/GenBank/DDBJ whole genome shotgun (WGS) entry which is preliminary data.</text>
</comment>
<proteinExistence type="predicted"/>
<reference evidence="2" key="1">
    <citation type="journal article" date="2021" name="Front. Microbiol.">
        <title>Comprehensive Comparative Genomics and Phenotyping of Methylobacterium Species.</title>
        <authorList>
            <person name="Alessa O."/>
            <person name="Ogura Y."/>
            <person name="Fujitani Y."/>
            <person name="Takami H."/>
            <person name="Hayashi T."/>
            <person name="Sahin N."/>
            <person name="Tani A."/>
        </authorList>
    </citation>
    <scope>NUCLEOTIDE SEQUENCE</scope>
    <source>
        <strain evidence="2">LMG 23639</strain>
    </source>
</reference>
<organism evidence="2 3">
    <name type="scientific">Methylobacterium jeotgali</name>
    <dbReference type="NCBI Taxonomy" id="381630"/>
    <lineage>
        <taxon>Bacteria</taxon>
        <taxon>Pseudomonadati</taxon>
        <taxon>Pseudomonadota</taxon>
        <taxon>Alphaproteobacteria</taxon>
        <taxon>Hyphomicrobiales</taxon>
        <taxon>Methylobacteriaceae</taxon>
        <taxon>Methylobacterium</taxon>
    </lineage>
</organism>
<dbReference type="Proteomes" id="UP001055102">
    <property type="component" value="Unassembled WGS sequence"/>
</dbReference>
<keyword evidence="3" id="KW-1185">Reference proteome</keyword>
<name>A0ABQ4SZL1_9HYPH</name>
<evidence type="ECO:0000256" key="1">
    <source>
        <dbReference type="SAM" id="MobiDB-lite"/>
    </source>
</evidence>
<evidence type="ECO:0000313" key="3">
    <source>
        <dbReference type="Proteomes" id="UP001055102"/>
    </source>
</evidence>
<sequence>MRTVLTPLTLPPQGPPGAPGKDATARGFGQLRIADMRVDPEDAFAAGVRQQLRFVPDPAQTQNFLRPPFTAVAWIGNRLVARPGGYGDWQDIIVNLLVIPAYGGGSIVADLDVGTGTPVQTADYTLRGSGVAERVSFRMGIQTLNGFLANGCAIYLTGTVPFVIQSEAVVYLPLSMGPGP</sequence>
<evidence type="ECO:0000313" key="2">
    <source>
        <dbReference type="EMBL" id="GJE08612.1"/>
    </source>
</evidence>
<feature type="region of interest" description="Disordered" evidence="1">
    <location>
        <begin position="1"/>
        <end position="24"/>
    </location>
</feature>
<accession>A0ABQ4SZL1</accession>
<dbReference type="RefSeq" id="WP_238278463.1">
    <property type="nucleotide sequence ID" value="NZ_BPQR01000084.1"/>
</dbReference>
<protein>
    <submittedName>
        <fullName evidence="2">Uncharacterized protein</fullName>
    </submittedName>
</protein>
<gene>
    <name evidence="2" type="ORF">AOPFMNJM_3955</name>
</gene>
<reference evidence="2" key="2">
    <citation type="submission" date="2021-08" db="EMBL/GenBank/DDBJ databases">
        <authorList>
            <person name="Tani A."/>
            <person name="Ola A."/>
            <person name="Ogura Y."/>
            <person name="Katsura K."/>
            <person name="Hayashi T."/>
        </authorList>
    </citation>
    <scope>NUCLEOTIDE SEQUENCE</scope>
    <source>
        <strain evidence="2">LMG 23639</strain>
    </source>
</reference>
<feature type="compositionally biased region" description="Pro residues" evidence="1">
    <location>
        <begin position="9"/>
        <end position="18"/>
    </location>
</feature>
<dbReference type="EMBL" id="BPQR01000084">
    <property type="protein sequence ID" value="GJE08612.1"/>
    <property type="molecule type" value="Genomic_DNA"/>
</dbReference>